<name>G3HET5_CRIGR</name>
<proteinExistence type="predicted"/>
<dbReference type="AlphaFoldDB" id="G3HET5"/>
<dbReference type="EMBL" id="JH000320">
    <property type="protein sequence ID" value="EGW05511.1"/>
    <property type="molecule type" value="Genomic_DNA"/>
</dbReference>
<sequence length="53" mass="5847">MGSFCLQTTEARTCSIHTTKQGTHEAPMRLTRPSVFYVGMKALFPKEAQGMGL</sequence>
<protein>
    <submittedName>
        <fullName evidence="1">Uncharacterized protein</fullName>
    </submittedName>
</protein>
<evidence type="ECO:0000313" key="2">
    <source>
        <dbReference type="Proteomes" id="UP000001075"/>
    </source>
</evidence>
<accession>G3HET5</accession>
<dbReference type="InParanoid" id="G3HET5"/>
<reference evidence="2" key="1">
    <citation type="journal article" date="2011" name="Nat. Biotechnol.">
        <title>The genomic sequence of the Chinese hamster ovary (CHO)-K1 cell line.</title>
        <authorList>
            <person name="Xu X."/>
            <person name="Nagarajan H."/>
            <person name="Lewis N.E."/>
            <person name="Pan S."/>
            <person name="Cai Z."/>
            <person name="Liu X."/>
            <person name="Chen W."/>
            <person name="Xie M."/>
            <person name="Wang W."/>
            <person name="Hammond S."/>
            <person name="Andersen M.R."/>
            <person name="Neff N."/>
            <person name="Passarelli B."/>
            <person name="Koh W."/>
            <person name="Fan H.C."/>
            <person name="Wang J."/>
            <person name="Gui Y."/>
            <person name="Lee K.H."/>
            <person name="Betenbaugh M.J."/>
            <person name="Quake S.R."/>
            <person name="Famili I."/>
            <person name="Palsson B.O."/>
            <person name="Wang J."/>
        </authorList>
    </citation>
    <scope>NUCLEOTIDE SEQUENCE [LARGE SCALE GENOMIC DNA]</scope>
    <source>
        <strain evidence="2">CHO K1 cell line</strain>
    </source>
</reference>
<gene>
    <name evidence="1" type="ORF">I79_009081</name>
</gene>
<dbReference type="Proteomes" id="UP000001075">
    <property type="component" value="Unassembled WGS sequence"/>
</dbReference>
<organism evidence="1 2">
    <name type="scientific">Cricetulus griseus</name>
    <name type="common">Chinese hamster</name>
    <name type="synonym">Cricetulus barabensis griseus</name>
    <dbReference type="NCBI Taxonomy" id="10029"/>
    <lineage>
        <taxon>Eukaryota</taxon>
        <taxon>Metazoa</taxon>
        <taxon>Chordata</taxon>
        <taxon>Craniata</taxon>
        <taxon>Vertebrata</taxon>
        <taxon>Euteleostomi</taxon>
        <taxon>Mammalia</taxon>
        <taxon>Eutheria</taxon>
        <taxon>Euarchontoglires</taxon>
        <taxon>Glires</taxon>
        <taxon>Rodentia</taxon>
        <taxon>Myomorpha</taxon>
        <taxon>Muroidea</taxon>
        <taxon>Cricetidae</taxon>
        <taxon>Cricetinae</taxon>
        <taxon>Cricetulus</taxon>
    </lineage>
</organism>
<evidence type="ECO:0000313" key="1">
    <source>
        <dbReference type="EMBL" id="EGW05511.1"/>
    </source>
</evidence>